<dbReference type="AlphaFoldDB" id="A0A6M3IEP6"/>
<accession>A0A6M3IEP6</accession>
<dbReference type="EMBL" id="MT141188">
    <property type="protein sequence ID" value="QJA55891.1"/>
    <property type="molecule type" value="Genomic_DNA"/>
</dbReference>
<name>A0A6M3IEP6_9ZZZZ</name>
<dbReference type="Pfam" id="PF25209">
    <property type="entry name" value="Phage_capsid_4"/>
    <property type="match status" value="1"/>
</dbReference>
<evidence type="ECO:0000313" key="1">
    <source>
        <dbReference type="EMBL" id="QJA55891.1"/>
    </source>
</evidence>
<organism evidence="1">
    <name type="scientific">viral metagenome</name>
    <dbReference type="NCBI Taxonomy" id="1070528"/>
    <lineage>
        <taxon>unclassified sequences</taxon>
        <taxon>metagenomes</taxon>
        <taxon>organismal metagenomes</taxon>
    </lineage>
</organism>
<proteinExistence type="predicted"/>
<reference evidence="1" key="1">
    <citation type="submission" date="2020-03" db="EMBL/GenBank/DDBJ databases">
        <title>The deep terrestrial virosphere.</title>
        <authorList>
            <person name="Holmfeldt K."/>
            <person name="Nilsson E."/>
            <person name="Simone D."/>
            <person name="Lopez-Fernandez M."/>
            <person name="Wu X."/>
            <person name="de Brujin I."/>
            <person name="Lundin D."/>
            <person name="Andersson A."/>
            <person name="Bertilsson S."/>
            <person name="Dopson M."/>
        </authorList>
    </citation>
    <scope>NUCLEOTIDE SEQUENCE</scope>
    <source>
        <strain evidence="1">MM415B01970</strain>
    </source>
</reference>
<sequence length="305" mass="34109">MILSENWAQAMLPTLREIYRLGADKEKDYIAAICGRKSSKLQRETTLGIGARGLMKKWNDVGRTTPYADTEKGHETTYIHEKYVDGASIDRDWVEDNQYDKIEREVRNLRREGHNTQQHHFASMFNNAFSAIAGYTLADGKPLASATHTYNAAGTGGAFSNYAALALNSDNLETVRTAVVTGWKDDQGNLLNTDAGDLMLLVPTALRKTALVIADSDGEPDIADNNVNVWKGSIDVMECPRLTDTTSWFVIVKNAARDLCHWYDRRPLGFSSTVHFDTEAALYRIIGRWSYGSDCPPAWVYCCRP</sequence>
<gene>
    <name evidence="1" type="ORF">MM415B01970_0005</name>
</gene>
<protein>
    <submittedName>
        <fullName evidence="1">Putative capsid protein</fullName>
    </submittedName>
</protein>